<comment type="caution">
    <text evidence="2">The sequence shown here is derived from an EMBL/GenBank/DDBJ whole genome shotgun (WGS) entry which is preliminary data.</text>
</comment>
<feature type="transmembrane region" description="Helical" evidence="1">
    <location>
        <begin position="107"/>
        <end position="127"/>
    </location>
</feature>
<dbReference type="Proteomes" id="UP001519362">
    <property type="component" value="Unassembled WGS sequence"/>
</dbReference>
<evidence type="ECO:0000313" key="3">
    <source>
        <dbReference type="Proteomes" id="UP001519362"/>
    </source>
</evidence>
<reference evidence="2 3" key="1">
    <citation type="submission" date="2021-03" db="EMBL/GenBank/DDBJ databases">
        <title>Sequencing the genomes of 1000 actinobacteria strains.</title>
        <authorList>
            <person name="Klenk H.-P."/>
        </authorList>
    </citation>
    <scope>NUCLEOTIDE SEQUENCE [LARGE SCALE GENOMIC DNA]</scope>
    <source>
        <strain evidence="2 3">DSM 24221</strain>
    </source>
</reference>
<dbReference type="EMBL" id="JAGIOL010000001">
    <property type="protein sequence ID" value="MBP2437133.1"/>
    <property type="molecule type" value="Genomic_DNA"/>
</dbReference>
<dbReference type="RefSeq" id="WP_165134718.1">
    <property type="nucleotide sequence ID" value="NZ_CP049253.1"/>
</dbReference>
<feature type="transmembrane region" description="Helical" evidence="1">
    <location>
        <begin position="34"/>
        <end position="55"/>
    </location>
</feature>
<keyword evidence="1" id="KW-1133">Transmembrane helix</keyword>
<dbReference type="Pfam" id="PF19650">
    <property type="entry name" value="DUF6153"/>
    <property type="match status" value="1"/>
</dbReference>
<accession>A0ABS4ZJB8</accession>
<proteinExistence type="predicted"/>
<keyword evidence="3" id="KW-1185">Reference proteome</keyword>
<keyword evidence="1" id="KW-0812">Transmembrane</keyword>
<keyword evidence="1" id="KW-0472">Membrane</keyword>
<protein>
    <submittedName>
        <fullName evidence="2">Lysylphosphatidylglycerol synthetase-like protein (DUF2156 family)</fullName>
    </submittedName>
</protein>
<gene>
    <name evidence="2" type="ORF">JOF34_001719</name>
</gene>
<evidence type="ECO:0000313" key="2">
    <source>
        <dbReference type="EMBL" id="MBP2437133.1"/>
    </source>
</evidence>
<sequence>MFVKLVVLAREKERRAEHMQITLRIARQQLSLRALLLIAGAALMIIVGLLGMHTFSADVAGHDAHHSATASTAPEHSTPIAATSDISGAIACDDTCLMGTGQSHSDMVTACVLALLAALLLLVRPMLLEHLGPPLRALASSLRLRAVSILPRTPSLIFLSISRT</sequence>
<organism evidence="2 3">
    <name type="scientific">Microbacterium amylolyticum</name>
    <dbReference type="NCBI Taxonomy" id="936337"/>
    <lineage>
        <taxon>Bacteria</taxon>
        <taxon>Bacillati</taxon>
        <taxon>Actinomycetota</taxon>
        <taxon>Actinomycetes</taxon>
        <taxon>Micrococcales</taxon>
        <taxon>Microbacteriaceae</taxon>
        <taxon>Microbacterium</taxon>
    </lineage>
</organism>
<evidence type="ECO:0000256" key="1">
    <source>
        <dbReference type="SAM" id="Phobius"/>
    </source>
</evidence>
<name>A0ABS4ZJB8_9MICO</name>
<dbReference type="InterPro" id="IPR046151">
    <property type="entry name" value="DUF6153"/>
</dbReference>